<proteinExistence type="predicted"/>
<comment type="caution">
    <text evidence="1">The sequence shown here is derived from an EMBL/GenBank/DDBJ whole genome shotgun (WGS) entry which is preliminary data.</text>
</comment>
<evidence type="ECO:0000313" key="1">
    <source>
        <dbReference type="EMBL" id="KAG0305701.1"/>
    </source>
</evidence>
<protein>
    <recommendedName>
        <fullName evidence="3">F-box domain-containing protein</fullName>
    </recommendedName>
</protein>
<name>A0A9P6UJG7_9FUNG</name>
<dbReference type="EMBL" id="JAAAIN010001198">
    <property type="protein sequence ID" value="KAG0305701.1"/>
    <property type="molecule type" value="Genomic_DNA"/>
</dbReference>
<dbReference type="SUPFAM" id="SSF52047">
    <property type="entry name" value="RNI-like"/>
    <property type="match status" value="1"/>
</dbReference>
<dbReference type="Gene3D" id="3.80.10.10">
    <property type="entry name" value="Ribonuclease Inhibitor"/>
    <property type="match status" value="1"/>
</dbReference>
<dbReference type="OrthoDB" id="2405819at2759"/>
<evidence type="ECO:0008006" key="3">
    <source>
        <dbReference type="Google" id="ProtNLM"/>
    </source>
</evidence>
<dbReference type="AlphaFoldDB" id="A0A9P6UJG7"/>
<keyword evidence="2" id="KW-1185">Reference proteome</keyword>
<accession>A0A9P6UJG7</accession>
<reference evidence="1" key="1">
    <citation type="journal article" date="2020" name="Fungal Divers.">
        <title>Resolving the Mortierellaceae phylogeny through synthesis of multi-gene phylogenetics and phylogenomics.</title>
        <authorList>
            <person name="Vandepol N."/>
            <person name="Liber J."/>
            <person name="Desiro A."/>
            <person name="Na H."/>
            <person name="Kennedy M."/>
            <person name="Barry K."/>
            <person name="Grigoriev I.V."/>
            <person name="Miller A.N."/>
            <person name="O'Donnell K."/>
            <person name="Stajich J.E."/>
            <person name="Bonito G."/>
        </authorList>
    </citation>
    <scope>NUCLEOTIDE SEQUENCE</scope>
    <source>
        <strain evidence="1">NVP60</strain>
    </source>
</reference>
<evidence type="ECO:0000313" key="2">
    <source>
        <dbReference type="Proteomes" id="UP000823405"/>
    </source>
</evidence>
<sequence length="629" mass="70687">MLTPTDSAFIRFFKTTELVALLGSHLTTHDLAQLVQVSHQLYDSTLPHFWRILNVQSSNRPERLLDSPAALQSLGENAHLVHYLKTRAVFTAFYVARVLATQKELMAATSSGFDGSDALNIPPWLPDITIFQNEVYLPLAPMVSLLRLNCSMEWKAHEFNQNAYKDFSAQDHLLHVCWMIMFTPSLTHLTLRDLPTPSPVFLRLLIRSVSKLTSLRNLELRSDVQEFTALSTVSMLFSCLPSSIYSLGLAFNIHDDFLDNESSLLQVEPTDKDWEESPFIKREGPLSHLVRLKLPVLSTGYRTTAIGAMLKQCPKLATFSIPTLASPFTGQAVGAIIQQYCPSISWAIIRDAQIYTGNCVLDVLESVPYPQLEMLIKDSKYTDPGPSRMDAILQNHLPTWRLVKFSGFCKVSGPTIQTMLTGCPRLEELDLKSKVPGDAYVMLEDVAVADWVCHKLRFLRMAIGQDIEDQTSGDAAVVQEREAQFQDLARQIGSLHHLKSLILAAVTVDTFGDTALGEFAFSGLVTLQDPATGREGHLSFLSKLHELKDVRGNLIRRTLSQRGALGKVEVEFISEHWPEMKKNRGCELVPRAMRESTAKMTFPVFLEWLDGQRPLIKLRLAADYKRYVL</sequence>
<organism evidence="1 2">
    <name type="scientific">Linnemannia gamsii</name>
    <dbReference type="NCBI Taxonomy" id="64522"/>
    <lineage>
        <taxon>Eukaryota</taxon>
        <taxon>Fungi</taxon>
        <taxon>Fungi incertae sedis</taxon>
        <taxon>Mucoromycota</taxon>
        <taxon>Mortierellomycotina</taxon>
        <taxon>Mortierellomycetes</taxon>
        <taxon>Mortierellales</taxon>
        <taxon>Mortierellaceae</taxon>
        <taxon>Linnemannia</taxon>
    </lineage>
</organism>
<dbReference type="Proteomes" id="UP000823405">
    <property type="component" value="Unassembled WGS sequence"/>
</dbReference>
<gene>
    <name evidence="1" type="ORF">BGZ97_001002</name>
</gene>
<dbReference type="InterPro" id="IPR032675">
    <property type="entry name" value="LRR_dom_sf"/>
</dbReference>